<dbReference type="Pfam" id="PF11716">
    <property type="entry name" value="MDMPI_N"/>
    <property type="match status" value="1"/>
</dbReference>
<dbReference type="EMBL" id="WEGI01000004">
    <property type="protein sequence ID" value="MQY26495.1"/>
    <property type="molecule type" value="Genomic_DNA"/>
</dbReference>
<proteinExistence type="predicted"/>
<dbReference type="InterPro" id="IPR017517">
    <property type="entry name" value="Maleyloyr_isom"/>
</dbReference>
<reference evidence="2 3" key="1">
    <citation type="submission" date="2019-10" db="EMBL/GenBank/DDBJ databases">
        <title>Nocardia macrotermitis sp. nov. and Nocardia aurantia sp. nov., isolated from the gut of fungus growing-termite Macrotermes natalensis.</title>
        <authorList>
            <person name="Benndorf R."/>
            <person name="Schwitalla J."/>
            <person name="Martin K."/>
            <person name="De Beer W."/>
            <person name="Kaster A.-K."/>
            <person name="Vollmers J."/>
            <person name="Poulsen M."/>
            <person name="Beemelmanns C."/>
        </authorList>
    </citation>
    <scope>NUCLEOTIDE SEQUENCE [LARGE SCALE GENOMIC DNA]</scope>
    <source>
        <strain evidence="2 3">RB56</strain>
    </source>
</reference>
<dbReference type="Proteomes" id="UP000431401">
    <property type="component" value="Unassembled WGS sequence"/>
</dbReference>
<comment type="caution">
    <text evidence="2">The sequence shown here is derived from an EMBL/GenBank/DDBJ whole genome shotgun (WGS) entry which is preliminary data.</text>
</comment>
<dbReference type="GO" id="GO:0046872">
    <property type="term" value="F:metal ion binding"/>
    <property type="evidence" value="ECO:0007669"/>
    <property type="project" value="InterPro"/>
</dbReference>
<dbReference type="RefSeq" id="WP_153340790.1">
    <property type="nucleotide sequence ID" value="NZ_WEGI01000004.1"/>
</dbReference>
<dbReference type="SUPFAM" id="SSF109854">
    <property type="entry name" value="DinB/YfiT-like putative metalloenzymes"/>
    <property type="match status" value="1"/>
</dbReference>
<dbReference type="NCBIfam" id="TIGR03083">
    <property type="entry name" value="maleylpyruvate isomerase family mycothiol-dependent enzyme"/>
    <property type="match status" value="1"/>
</dbReference>
<accession>A0A7K0DL39</accession>
<dbReference type="AlphaFoldDB" id="A0A7K0DL39"/>
<name>A0A7K0DL39_9NOCA</name>
<gene>
    <name evidence="2" type="ORF">NRB56_20650</name>
</gene>
<dbReference type="OrthoDB" id="5185819at2"/>
<protein>
    <recommendedName>
        <fullName evidence="1">Mycothiol-dependent maleylpyruvate isomerase metal-binding domain-containing protein</fullName>
    </recommendedName>
</protein>
<dbReference type="NCBIfam" id="TIGR03086">
    <property type="entry name" value="TIGR03086 family metal-binding protein"/>
    <property type="match status" value="1"/>
</dbReference>
<dbReference type="InterPro" id="IPR034660">
    <property type="entry name" value="DinB/YfiT-like"/>
</dbReference>
<feature type="domain" description="Mycothiol-dependent maleylpyruvate isomerase metal-binding" evidence="1">
    <location>
        <begin position="9"/>
        <end position="132"/>
    </location>
</feature>
<organism evidence="2 3">
    <name type="scientific">Nocardia aurantia</name>
    <dbReference type="NCBI Taxonomy" id="2585199"/>
    <lineage>
        <taxon>Bacteria</taxon>
        <taxon>Bacillati</taxon>
        <taxon>Actinomycetota</taxon>
        <taxon>Actinomycetes</taxon>
        <taxon>Mycobacteriales</taxon>
        <taxon>Nocardiaceae</taxon>
        <taxon>Nocardia</taxon>
    </lineage>
</organism>
<dbReference type="InterPro" id="IPR017520">
    <property type="entry name" value="CHP03086"/>
</dbReference>
<evidence type="ECO:0000313" key="3">
    <source>
        <dbReference type="Proteomes" id="UP000431401"/>
    </source>
</evidence>
<keyword evidence="3" id="KW-1185">Reference proteome</keyword>
<dbReference type="InterPro" id="IPR024344">
    <property type="entry name" value="MDMPI_metal-binding"/>
</dbReference>
<evidence type="ECO:0000259" key="1">
    <source>
        <dbReference type="Pfam" id="PF11716"/>
    </source>
</evidence>
<evidence type="ECO:0000313" key="2">
    <source>
        <dbReference type="EMBL" id="MQY26495.1"/>
    </source>
</evidence>
<dbReference type="Gene3D" id="1.20.120.450">
    <property type="entry name" value="dinb family like domain"/>
    <property type="match status" value="1"/>
</dbReference>
<sequence length="196" mass="20844">MADIRELNRHAVDYSVTFVSRITAADLGRKTPCSAWTLADLLSHMTVQHHGFAAAARGTGADPAVWAPRPLAGDPVADYTAAAADVTAAYAEPGVLERDFDLPEFGPGFRVPGAVAIGFHFIDYVVHGWDVARALGEEYRLDDALAEPALRIAAAVPNGDERLRPGAAFAPALPESDATPLDRVLTLLGRSPGWPH</sequence>